<feature type="chain" id="PRO_5020393747" description="Porin" evidence="2">
    <location>
        <begin position="32"/>
        <end position="574"/>
    </location>
</feature>
<dbReference type="AlphaFoldDB" id="A0A4U8YV19"/>
<feature type="signal peptide" evidence="2">
    <location>
        <begin position="1"/>
        <end position="31"/>
    </location>
</feature>
<dbReference type="EMBL" id="LR536450">
    <property type="protein sequence ID" value="VFU07085.1"/>
    <property type="molecule type" value="Genomic_DNA"/>
</dbReference>
<dbReference type="OrthoDB" id="128078at2"/>
<evidence type="ECO:0000256" key="2">
    <source>
        <dbReference type="SAM" id="SignalP"/>
    </source>
</evidence>
<feature type="coiled-coil region" evidence="1">
    <location>
        <begin position="31"/>
        <end position="65"/>
    </location>
</feature>
<reference evidence="3 4" key="1">
    <citation type="submission" date="2019-03" db="EMBL/GenBank/DDBJ databases">
        <authorList>
            <person name="Kox A.R. M."/>
        </authorList>
    </citation>
    <scope>NUCLEOTIDE SEQUENCE [LARGE SCALE GENOMIC DNA]</scope>
    <source>
        <strain evidence="3">MTUNDRAET4 annotated genome</strain>
    </source>
</reference>
<evidence type="ECO:0008006" key="5">
    <source>
        <dbReference type="Google" id="ProtNLM"/>
    </source>
</evidence>
<name>A0A4U8YV19_METTU</name>
<evidence type="ECO:0000313" key="3">
    <source>
        <dbReference type="EMBL" id="VFU07085.1"/>
    </source>
</evidence>
<sequence>MQIRVNKREKRQTITTIALGMLLALPASARADDTADEIRALKAQLKRLEAKVNEQARSQKETQVQIRAVSSKAAPAAAAAAASPGTPSYSGIGVGSLGGVAPTGFAAREAAIRGLPVPGAPSLYINGVSITPGGFLALEGLFRDRFVGADIATPFNNIPYSNVRTGNANEFRFTSRQSRLNLLTKADINPTTHIAGFLEVDFLSAAQTANSNESNSFNPRMRQLYMTLDQDDFGAHFFAGQAWSFATPYSNGLLARSEALPLTIEHQLVPGFVWTRQPGLRVIKDWDKTLWAGLAVESPQTTFSGGPFPGAGPYVGGLPTATAAAALPSTLVFNQLPPGGSLFNSLNAVSLNHFPDVIGKVAWDPTIADRHIHFEAIGIFRDFYSQVNNHNQDVASGAFGGSLLVPIIPKQLEFQFSGLTGRGIGRYGTSQLPDVTFNSSGYITPLQETMLFGGLIWHAMPELDLYTYAGEEITNASYNTVTTAGGGKLAYGYGNPLYTNAGCTIAGSTVCVGNVALVRQITGGFWDKIYQGDFGQLRVGMQYSFTQKYSFPGIGGTAKAQENIVMGSIRYYPF</sequence>
<gene>
    <name evidence="3" type="ORF">MTUNDRAET4_0192</name>
</gene>
<protein>
    <recommendedName>
        <fullName evidence="5">Porin</fullName>
    </recommendedName>
</protein>
<dbReference type="SUPFAM" id="SSF56935">
    <property type="entry name" value="Porins"/>
    <property type="match status" value="1"/>
</dbReference>
<accession>A0A4U8YV19</accession>
<evidence type="ECO:0000256" key="1">
    <source>
        <dbReference type="SAM" id="Coils"/>
    </source>
</evidence>
<evidence type="ECO:0000313" key="4">
    <source>
        <dbReference type="Proteomes" id="UP000294360"/>
    </source>
</evidence>
<keyword evidence="2" id="KW-0732">Signal</keyword>
<proteinExistence type="predicted"/>
<dbReference type="Proteomes" id="UP000294360">
    <property type="component" value="Chromosome"/>
</dbReference>
<keyword evidence="1" id="KW-0175">Coiled coil</keyword>
<organism evidence="3 4">
    <name type="scientific">Methylocella tundrae</name>
    <dbReference type="NCBI Taxonomy" id="227605"/>
    <lineage>
        <taxon>Bacteria</taxon>
        <taxon>Pseudomonadati</taxon>
        <taxon>Pseudomonadota</taxon>
        <taxon>Alphaproteobacteria</taxon>
        <taxon>Hyphomicrobiales</taxon>
        <taxon>Beijerinckiaceae</taxon>
        <taxon>Methylocella</taxon>
    </lineage>
</organism>
<dbReference type="KEGG" id="mtun:MTUNDRAET4_0192"/>